<dbReference type="PANTHER" id="PTHR47348:SF3">
    <property type="entry name" value="MEIOTICALLY UP-REGULATED GENE 190 PROTEIN"/>
    <property type="match status" value="1"/>
</dbReference>
<keyword evidence="6" id="KW-0256">Endoplasmic reticulum</keyword>
<dbReference type="GO" id="GO:0061817">
    <property type="term" value="P:endoplasmic reticulum-plasma membrane tethering"/>
    <property type="evidence" value="ECO:0007669"/>
    <property type="project" value="InterPro"/>
</dbReference>
<dbReference type="AlphaFoldDB" id="A0A397TGD6"/>
<evidence type="ECO:0008006" key="17">
    <source>
        <dbReference type="Google" id="ProtNLM"/>
    </source>
</evidence>
<feature type="domain" description="SMP-LTD" evidence="14">
    <location>
        <begin position="176"/>
        <end position="372"/>
    </location>
</feature>
<dbReference type="InterPro" id="IPR000008">
    <property type="entry name" value="C2_dom"/>
</dbReference>
<keyword evidence="7 12" id="KW-1133">Transmembrane helix</keyword>
<comment type="caution">
    <text evidence="15">The sequence shown here is derived from an EMBL/GenBank/DDBJ whole genome shotgun (WGS) entry which is preliminary data.</text>
</comment>
<keyword evidence="8" id="KW-0445">Lipid transport</keyword>
<evidence type="ECO:0000259" key="13">
    <source>
        <dbReference type="PROSITE" id="PS50004"/>
    </source>
</evidence>
<comment type="subcellular location">
    <subcellularLocation>
        <location evidence="1">Endoplasmic reticulum membrane</location>
    </subcellularLocation>
</comment>
<dbReference type="Proteomes" id="UP000265703">
    <property type="component" value="Unassembled WGS sequence"/>
</dbReference>
<evidence type="ECO:0000259" key="14">
    <source>
        <dbReference type="PROSITE" id="PS51847"/>
    </source>
</evidence>
<keyword evidence="4 12" id="KW-0812">Transmembrane</keyword>
<dbReference type="Pfam" id="PF00168">
    <property type="entry name" value="C2"/>
    <property type="match status" value="2"/>
</dbReference>
<evidence type="ECO:0000256" key="7">
    <source>
        <dbReference type="ARBA" id="ARBA00022989"/>
    </source>
</evidence>
<feature type="compositionally biased region" description="Polar residues" evidence="11">
    <location>
        <begin position="943"/>
        <end position="969"/>
    </location>
</feature>
<dbReference type="SUPFAM" id="SSF49562">
    <property type="entry name" value="C2 domain (Calcium/lipid-binding domain, CaLB)"/>
    <property type="match status" value="2"/>
</dbReference>
<dbReference type="PANTHER" id="PTHR47348">
    <property type="entry name" value="MEIOTICALLY UP-REGULATED GENE 190 PROTEIN"/>
    <property type="match status" value="1"/>
</dbReference>
<feature type="transmembrane region" description="Helical" evidence="12">
    <location>
        <begin position="113"/>
        <end position="142"/>
    </location>
</feature>
<dbReference type="InterPro" id="IPR031468">
    <property type="entry name" value="SMP_LBD"/>
</dbReference>
<accession>A0A397TGD6</accession>
<evidence type="ECO:0000256" key="3">
    <source>
        <dbReference type="ARBA" id="ARBA00022553"/>
    </source>
</evidence>
<dbReference type="InterPro" id="IPR057349">
    <property type="entry name" value="C2_Mug190_3rd"/>
</dbReference>
<evidence type="ECO:0000256" key="4">
    <source>
        <dbReference type="ARBA" id="ARBA00022692"/>
    </source>
</evidence>
<keyword evidence="16" id="KW-1185">Reference proteome</keyword>
<dbReference type="STRING" id="658196.A0A397TGD6"/>
<dbReference type="GO" id="GO:0006869">
    <property type="term" value="P:lipid transport"/>
    <property type="evidence" value="ECO:0007669"/>
    <property type="project" value="UniProtKB-KW"/>
</dbReference>
<feature type="compositionally biased region" description="Polar residues" evidence="11">
    <location>
        <begin position="976"/>
        <end position="997"/>
    </location>
</feature>
<dbReference type="PROSITE" id="PS51847">
    <property type="entry name" value="SMP"/>
    <property type="match status" value="1"/>
</dbReference>
<keyword evidence="9" id="KW-0446">Lipid-binding</keyword>
<keyword evidence="3" id="KW-0597">Phosphoprotein</keyword>
<sequence>MASNMSSRDQNTIKSIINDKLLFNDDEDEPIHAVERIHRKSADSERTLYVSYTDLRDAFESSIYDKPEVHTCDCATKRSLNNNNKMSENQSQITQNEPQQERPQQISNNNNQVFVLFILVSIISYIIGYFGFTFVWLMIILYQSIVWYINMVKDNKERVRWEVKREISMDKLRRDDGETVEWLNYLLQQIWRTFDPSLLMGLRDMLEDALARSAPSFVRATDVEAFEIGLIAPCIEKIKILPRRENQDDEDVIIGEATFSFRARSSTMTRNDAPPHILAWIKTGISAVIPIKVELIGFKASIHFETKITGSSPFISTGKFSFLNFPLYETSIMPLLPMNIAQFPIIKQFIRSAVQSVMEQFTSPNFIELDLEQMLTGDDLLHDTQAIGIMRVDILEAKNLTHVDVSGDNDPYVISSLDPSPYMHTHSTTRVIENCAKPVWKETFFHKIPELDIVDEHIKFKLGVMDWDRFTTDDHIGSIWIDIKDAIGDGEYEKLIYDGWEKIKLKPNDITTHGELRFRLEYYPKLPIHFEPKPEQTSGIFGLKIHQAMNLQITTAPYIEESLIMSDNHYNSYYPNPYAVVYLNDSRVFRTRAKLNNIAPFWNASTEQFVRDWKTAIVRVVIKDQKDLEYDPVIGMITLSLKELFEQKEKKEATKWYPLRHGVGCGKVRLSFLFRTISMILPPEEKGYDVGTLLVHSIVAEGLDKNYANRSVYLTLTIRNTEIEQETNVSKLFPPRWFEQQSKNDPKNRMEFAVFRRYRTSLIITVKRKGLLGIYHTVGMAEYWLTHIKDCCETDVEVPIFENLPKCFPASDIANESQESIDFNDIDIPRCESPVSSLKMCFSSQQDDSQATEKISGKVAEKAQSAFGSTGVIPPEEVGESSHIDEKREQKDTSELDSPKPNADENNYTLLPNNTSTLENDKNKGPIEFSDQSSPEFSEKSDFNTSTPASSPLTEKSVTSISEKATSSEVAPDVPQETTSVTENISSVPNENPEANLNSSEIKGFLKFKVYFRPGLSLSHEDEVKRSLTGANASVLYQNPFCTMEDIEEQRKRSRGQGVQNTDMYRERSIPNGENYETETSEERRINRVHRRRTMRQLQWVKDLVKAKVVSMSGKRDWEDQEIIEHEV</sequence>
<dbReference type="InterPro" id="IPR035892">
    <property type="entry name" value="C2_domain_sf"/>
</dbReference>
<feature type="domain" description="C2" evidence="13">
    <location>
        <begin position="522"/>
        <end position="657"/>
    </location>
</feature>
<evidence type="ECO:0000256" key="6">
    <source>
        <dbReference type="ARBA" id="ARBA00022824"/>
    </source>
</evidence>
<evidence type="ECO:0000256" key="9">
    <source>
        <dbReference type="ARBA" id="ARBA00023121"/>
    </source>
</evidence>
<dbReference type="SMART" id="SM00239">
    <property type="entry name" value="C2"/>
    <property type="match status" value="2"/>
</dbReference>
<evidence type="ECO:0000256" key="8">
    <source>
        <dbReference type="ARBA" id="ARBA00023055"/>
    </source>
</evidence>
<gene>
    <name evidence="15" type="ORF">C1645_802663</name>
</gene>
<dbReference type="InterPro" id="IPR037765">
    <property type="entry name" value="C2B_Tricalbin"/>
</dbReference>
<proteinExistence type="predicted"/>
<feature type="region of interest" description="Disordered" evidence="11">
    <location>
        <begin position="83"/>
        <end position="104"/>
    </location>
</feature>
<evidence type="ECO:0000313" key="16">
    <source>
        <dbReference type="Proteomes" id="UP000265703"/>
    </source>
</evidence>
<evidence type="ECO:0000256" key="11">
    <source>
        <dbReference type="SAM" id="MobiDB-lite"/>
    </source>
</evidence>
<organism evidence="15 16">
    <name type="scientific">Glomus cerebriforme</name>
    <dbReference type="NCBI Taxonomy" id="658196"/>
    <lineage>
        <taxon>Eukaryota</taxon>
        <taxon>Fungi</taxon>
        <taxon>Fungi incertae sedis</taxon>
        <taxon>Mucoromycota</taxon>
        <taxon>Glomeromycotina</taxon>
        <taxon>Glomeromycetes</taxon>
        <taxon>Glomerales</taxon>
        <taxon>Glomeraceae</taxon>
        <taxon>Glomus</taxon>
    </lineage>
</organism>
<evidence type="ECO:0000256" key="1">
    <source>
        <dbReference type="ARBA" id="ARBA00004586"/>
    </source>
</evidence>
<keyword evidence="10 12" id="KW-0472">Membrane</keyword>
<dbReference type="GO" id="GO:0005789">
    <property type="term" value="C:endoplasmic reticulum membrane"/>
    <property type="evidence" value="ECO:0007669"/>
    <property type="project" value="UniProtKB-SubCell"/>
</dbReference>
<dbReference type="EMBL" id="QKYT01000052">
    <property type="protein sequence ID" value="RIA95976.1"/>
    <property type="molecule type" value="Genomic_DNA"/>
</dbReference>
<reference evidence="15 16" key="1">
    <citation type="submission" date="2018-06" db="EMBL/GenBank/DDBJ databases">
        <title>Comparative genomics reveals the genomic features of Rhizophagus irregularis, R. cerebriforme, R. diaphanum and Gigaspora rosea, and their symbiotic lifestyle signature.</title>
        <authorList>
            <person name="Morin E."/>
            <person name="San Clemente H."/>
            <person name="Chen E.C.H."/>
            <person name="De La Providencia I."/>
            <person name="Hainaut M."/>
            <person name="Kuo A."/>
            <person name="Kohler A."/>
            <person name="Murat C."/>
            <person name="Tang N."/>
            <person name="Roy S."/>
            <person name="Loubradou J."/>
            <person name="Henrissat B."/>
            <person name="Grigoriev I.V."/>
            <person name="Corradi N."/>
            <person name="Roux C."/>
            <person name="Martin F.M."/>
        </authorList>
    </citation>
    <scope>NUCLEOTIDE SEQUENCE [LARGE SCALE GENOMIC DNA]</scope>
    <source>
        <strain evidence="15 16">DAOM 227022</strain>
    </source>
</reference>
<evidence type="ECO:0000256" key="2">
    <source>
        <dbReference type="ARBA" id="ARBA00022448"/>
    </source>
</evidence>
<evidence type="ECO:0000256" key="5">
    <source>
        <dbReference type="ARBA" id="ARBA00022737"/>
    </source>
</evidence>
<dbReference type="OrthoDB" id="419768at2759"/>
<name>A0A397TGD6_9GLOM</name>
<dbReference type="GO" id="GO:0008289">
    <property type="term" value="F:lipid binding"/>
    <property type="evidence" value="ECO:0007669"/>
    <property type="project" value="UniProtKB-KW"/>
</dbReference>
<evidence type="ECO:0000256" key="12">
    <source>
        <dbReference type="SAM" id="Phobius"/>
    </source>
</evidence>
<keyword evidence="2" id="KW-0813">Transport</keyword>
<feature type="compositionally biased region" description="Polar residues" evidence="11">
    <location>
        <begin position="904"/>
        <end position="918"/>
    </location>
</feature>
<dbReference type="Pfam" id="PF25331">
    <property type="entry name" value="C2_Mug190_3rd"/>
    <property type="match status" value="1"/>
</dbReference>
<evidence type="ECO:0000313" key="15">
    <source>
        <dbReference type="EMBL" id="RIA95976.1"/>
    </source>
</evidence>
<feature type="region of interest" description="Disordered" evidence="11">
    <location>
        <begin position="852"/>
        <end position="997"/>
    </location>
</feature>
<dbReference type="CDD" id="cd04052">
    <property type="entry name" value="C2B_Tricalbin-like"/>
    <property type="match status" value="1"/>
</dbReference>
<feature type="domain" description="C2" evidence="13">
    <location>
        <begin position="370"/>
        <end position="496"/>
    </location>
</feature>
<evidence type="ECO:0000256" key="10">
    <source>
        <dbReference type="ARBA" id="ARBA00023136"/>
    </source>
</evidence>
<protein>
    <recommendedName>
        <fullName evidence="17">C2 domain-containing protein</fullName>
    </recommendedName>
</protein>
<dbReference type="PROSITE" id="PS50004">
    <property type="entry name" value="C2"/>
    <property type="match status" value="2"/>
</dbReference>
<dbReference type="Gene3D" id="2.60.40.150">
    <property type="entry name" value="C2 domain"/>
    <property type="match status" value="2"/>
</dbReference>
<dbReference type="Pfam" id="PF25669">
    <property type="entry name" value="SMP_MUG190-like"/>
    <property type="match status" value="1"/>
</dbReference>
<keyword evidence="5" id="KW-0677">Repeat</keyword>
<feature type="compositionally biased region" description="Basic and acidic residues" evidence="11">
    <location>
        <begin position="880"/>
        <end position="898"/>
    </location>
</feature>